<dbReference type="InterPro" id="IPR003689">
    <property type="entry name" value="ZIP"/>
</dbReference>
<accession>A0A9X4ERR5</accession>
<feature type="transmembrane region" description="Helical" evidence="5">
    <location>
        <begin position="6"/>
        <end position="22"/>
    </location>
</feature>
<feature type="transmembrane region" description="Helical" evidence="5">
    <location>
        <begin position="150"/>
        <end position="169"/>
    </location>
</feature>
<sequence>MSYLLLIISVLVGVLFVFTLKPSNTFVRLLLAFSGAYLLSVTILHLLPEVYHHTDDTKLIGILILIGIIIQSVLESFSKGAEHGHIHLHSDSSKFPWLLFVSLCIHAFSEGLPIHHADDNLLWAIIVHKIPIAVVLTTFLLQTKYSKKTIFFFLTVFALMSPLGILVSNKVPLIEQYHTEITALIVGVFLHISTIILFESTENHKFNYKKFAAIILGILLTIFSMHQPH</sequence>
<feature type="transmembrane region" description="Helical" evidence="5">
    <location>
        <begin position="59"/>
        <end position="77"/>
    </location>
</feature>
<comment type="caution">
    <text evidence="6">The sequence shown here is derived from an EMBL/GenBank/DDBJ whole genome shotgun (WGS) entry which is preliminary data.</text>
</comment>
<evidence type="ECO:0000313" key="7">
    <source>
        <dbReference type="Proteomes" id="UP001149303"/>
    </source>
</evidence>
<keyword evidence="4 5" id="KW-0472">Membrane</keyword>
<comment type="subcellular location">
    <subcellularLocation>
        <location evidence="1">Membrane</location>
        <topology evidence="1">Multi-pass membrane protein</topology>
    </subcellularLocation>
</comment>
<feature type="transmembrane region" description="Helical" evidence="5">
    <location>
        <begin position="121"/>
        <end position="141"/>
    </location>
</feature>
<reference evidence="6" key="1">
    <citation type="submission" date="2021-09" db="EMBL/GenBank/DDBJ databases">
        <authorList>
            <person name="Smyrli M."/>
        </authorList>
    </citation>
    <scope>NUCLEOTIDE SEQUENCE</scope>
    <source>
        <strain evidence="6">LAR25</strain>
    </source>
</reference>
<dbReference type="GO" id="GO:0005385">
    <property type="term" value="F:zinc ion transmembrane transporter activity"/>
    <property type="evidence" value="ECO:0007669"/>
    <property type="project" value="TreeGrafter"/>
</dbReference>
<evidence type="ECO:0000313" key="6">
    <source>
        <dbReference type="EMBL" id="MDE1208263.1"/>
    </source>
</evidence>
<dbReference type="Pfam" id="PF02535">
    <property type="entry name" value="Zip"/>
    <property type="match status" value="1"/>
</dbReference>
<feature type="transmembrane region" description="Helical" evidence="5">
    <location>
        <begin position="181"/>
        <end position="198"/>
    </location>
</feature>
<proteinExistence type="predicted"/>
<evidence type="ECO:0000256" key="5">
    <source>
        <dbReference type="SAM" id="Phobius"/>
    </source>
</evidence>
<feature type="transmembrane region" description="Helical" evidence="5">
    <location>
        <begin position="210"/>
        <end position="227"/>
    </location>
</feature>
<organism evidence="6 7">
    <name type="scientific">Tenacibaculum larymnensis</name>
    <dbReference type="NCBI Taxonomy" id="2878201"/>
    <lineage>
        <taxon>Bacteria</taxon>
        <taxon>Pseudomonadati</taxon>
        <taxon>Bacteroidota</taxon>
        <taxon>Flavobacteriia</taxon>
        <taxon>Flavobacteriales</taxon>
        <taxon>Flavobacteriaceae</taxon>
        <taxon>Tenacibaculum</taxon>
    </lineage>
</organism>
<dbReference type="Proteomes" id="UP001149303">
    <property type="component" value="Unassembled WGS sequence"/>
</dbReference>
<evidence type="ECO:0000256" key="3">
    <source>
        <dbReference type="ARBA" id="ARBA00022989"/>
    </source>
</evidence>
<keyword evidence="2 5" id="KW-0812">Transmembrane</keyword>
<keyword evidence="3 5" id="KW-1133">Transmembrane helix</keyword>
<dbReference type="PANTHER" id="PTHR11040:SF44">
    <property type="entry name" value="PROTEIN ZNTC-RELATED"/>
    <property type="match status" value="1"/>
</dbReference>
<dbReference type="EMBL" id="JAIWJY010000014">
    <property type="protein sequence ID" value="MDE1208263.1"/>
    <property type="molecule type" value="Genomic_DNA"/>
</dbReference>
<dbReference type="GO" id="GO:0016020">
    <property type="term" value="C:membrane"/>
    <property type="evidence" value="ECO:0007669"/>
    <property type="project" value="UniProtKB-SubCell"/>
</dbReference>
<evidence type="ECO:0000256" key="2">
    <source>
        <dbReference type="ARBA" id="ARBA00022692"/>
    </source>
</evidence>
<dbReference type="PANTHER" id="PTHR11040">
    <property type="entry name" value="ZINC/IRON TRANSPORTER"/>
    <property type="match status" value="1"/>
</dbReference>
<protein>
    <submittedName>
        <fullName evidence="6">ZIP family metal transporter</fullName>
    </submittedName>
</protein>
<keyword evidence="7" id="KW-1185">Reference proteome</keyword>
<gene>
    <name evidence="6" type="ORF">LCI24_15810</name>
</gene>
<feature type="transmembrane region" description="Helical" evidence="5">
    <location>
        <begin position="29"/>
        <end position="47"/>
    </location>
</feature>
<evidence type="ECO:0000256" key="1">
    <source>
        <dbReference type="ARBA" id="ARBA00004141"/>
    </source>
</evidence>
<dbReference type="AlphaFoldDB" id="A0A9X4ERR5"/>
<name>A0A9X4ERR5_9FLAO</name>
<evidence type="ECO:0000256" key="4">
    <source>
        <dbReference type="ARBA" id="ARBA00023136"/>
    </source>
</evidence>
<dbReference type="RefSeq" id="WP_274641244.1">
    <property type="nucleotide sequence ID" value="NZ_JAIWJY010000014.1"/>
</dbReference>